<keyword evidence="4" id="KW-0378">Hydrolase</keyword>
<dbReference type="EMBL" id="JBDJNQ010000006">
    <property type="protein sequence ID" value="MEN5378434.1"/>
    <property type="molecule type" value="Genomic_DNA"/>
</dbReference>
<sequence length="518" mass="58633">MKKIACIALLFFSSTSLFAQHIQESVVDSIVQKTLLTFNVPGIAVGIVKDNQVILAKGYGIADLNRMNKVHASTNFGIASNSKAFTTTALAILVDEGKLNWDDHVQKYIPEFKMYNDYVTKNFTIRDLLTHRSGLGLGAGDLMIWPDGHDFTPDDIIHNIQYLKPTSDFRTKYDYDNLLYIIAGKVLEKVSGQSWQTFIQERIFKPLAMDHSAPNWNMLQDRQDVIAPHVPLDGINHVSTRYTNTILDAAGGIYSNVDDLNKWMIFHLNNGENNGHQLISKKQLKELITPQTIMPVSTVPPYNSLFRAYGLGFRLTDMAGKLEVSHTGGLEGIVTQIVMLPQLKLGIVVLTNQQEGAAFSAISNTIKDFYLGINDQHWITNYQTSIAKNNAEADLITQKTWQIVEENKNIQDQFRQTIPGKYLDNWLGEVSIKAENGRLTFASKRSPQLTGELYYYQDSTYVVKWYNRLMYADAFVHFTIQDKDIAGFTMNPISPQTDFSFDFQDLNFKKHSNNGTKK</sequence>
<keyword evidence="1" id="KW-0732">Signal</keyword>
<dbReference type="InterPro" id="IPR012338">
    <property type="entry name" value="Beta-lactam/transpept-like"/>
</dbReference>
<dbReference type="SUPFAM" id="SSF56601">
    <property type="entry name" value="beta-lactamase/transpeptidase-like"/>
    <property type="match status" value="1"/>
</dbReference>
<name>A0ABV0BUH8_9SPHI</name>
<protein>
    <submittedName>
        <fullName evidence="4">Serine hydrolase</fullName>
    </submittedName>
</protein>
<dbReference type="PANTHER" id="PTHR46825:SF15">
    <property type="entry name" value="BETA-LACTAMASE-RELATED DOMAIN-CONTAINING PROTEIN"/>
    <property type="match status" value="1"/>
</dbReference>
<evidence type="ECO:0000313" key="5">
    <source>
        <dbReference type="Proteomes" id="UP001409291"/>
    </source>
</evidence>
<reference evidence="4 5" key="1">
    <citation type="submission" date="2024-04" db="EMBL/GenBank/DDBJ databases">
        <title>WGS of bacteria from Torrens River.</title>
        <authorList>
            <person name="Wyrsch E.R."/>
            <person name="Drigo B."/>
        </authorList>
    </citation>
    <scope>NUCLEOTIDE SEQUENCE [LARGE SCALE GENOMIC DNA]</scope>
    <source>
        <strain evidence="4 5">TWI391</strain>
    </source>
</reference>
<dbReference type="Proteomes" id="UP001409291">
    <property type="component" value="Unassembled WGS sequence"/>
</dbReference>
<dbReference type="Gene3D" id="2.40.128.600">
    <property type="match status" value="1"/>
</dbReference>
<feature type="chain" id="PRO_5045610213" evidence="1">
    <location>
        <begin position="20"/>
        <end position="518"/>
    </location>
</feature>
<evidence type="ECO:0000313" key="4">
    <source>
        <dbReference type="EMBL" id="MEN5378434.1"/>
    </source>
</evidence>
<feature type="signal peptide" evidence="1">
    <location>
        <begin position="1"/>
        <end position="19"/>
    </location>
</feature>
<dbReference type="InterPro" id="IPR001466">
    <property type="entry name" value="Beta-lactam-related"/>
</dbReference>
<feature type="domain" description="Peptidase S12 Pab87-related C-terminal" evidence="3">
    <location>
        <begin position="420"/>
        <end position="510"/>
    </location>
</feature>
<evidence type="ECO:0000259" key="3">
    <source>
        <dbReference type="Pfam" id="PF11954"/>
    </source>
</evidence>
<evidence type="ECO:0000259" key="2">
    <source>
        <dbReference type="Pfam" id="PF00144"/>
    </source>
</evidence>
<accession>A0ABV0BUH8</accession>
<dbReference type="InterPro" id="IPR050491">
    <property type="entry name" value="AmpC-like"/>
</dbReference>
<dbReference type="RefSeq" id="WP_346581557.1">
    <property type="nucleotide sequence ID" value="NZ_JBDJNQ010000006.1"/>
</dbReference>
<dbReference type="GO" id="GO:0016787">
    <property type="term" value="F:hydrolase activity"/>
    <property type="evidence" value="ECO:0007669"/>
    <property type="project" value="UniProtKB-KW"/>
</dbReference>
<proteinExistence type="predicted"/>
<dbReference type="Pfam" id="PF00144">
    <property type="entry name" value="Beta-lactamase"/>
    <property type="match status" value="1"/>
</dbReference>
<dbReference type="Gene3D" id="3.40.710.10">
    <property type="entry name" value="DD-peptidase/beta-lactamase superfamily"/>
    <property type="match status" value="1"/>
</dbReference>
<organism evidence="4 5">
    <name type="scientific">Sphingobacterium kitahiroshimense</name>
    <dbReference type="NCBI Taxonomy" id="470446"/>
    <lineage>
        <taxon>Bacteria</taxon>
        <taxon>Pseudomonadati</taxon>
        <taxon>Bacteroidota</taxon>
        <taxon>Sphingobacteriia</taxon>
        <taxon>Sphingobacteriales</taxon>
        <taxon>Sphingobacteriaceae</taxon>
        <taxon>Sphingobacterium</taxon>
    </lineage>
</organism>
<comment type="caution">
    <text evidence="4">The sequence shown here is derived from an EMBL/GenBank/DDBJ whole genome shotgun (WGS) entry which is preliminary data.</text>
</comment>
<dbReference type="InterPro" id="IPR021860">
    <property type="entry name" value="Peptidase_S12_Pab87-rel_C"/>
</dbReference>
<keyword evidence="5" id="KW-1185">Reference proteome</keyword>
<dbReference type="PANTHER" id="PTHR46825">
    <property type="entry name" value="D-ALANYL-D-ALANINE-CARBOXYPEPTIDASE/ENDOPEPTIDASE AMPH"/>
    <property type="match status" value="1"/>
</dbReference>
<dbReference type="Pfam" id="PF11954">
    <property type="entry name" value="DUF3471"/>
    <property type="match status" value="1"/>
</dbReference>
<evidence type="ECO:0000256" key="1">
    <source>
        <dbReference type="SAM" id="SignalP"/>
    </source>
</evidence>
<feature type="domain" description="Beta-lactamase-related" evidence="2">
    <location>
        <begin position="39"/>
        <end position="359"/>
    </location>
</feature>
<gene>
    <name evidence="4" type="ORF">ABE541_14310</name>
</gene>